<keyword evidence="2 4" id="KW-0732">Signal</keyword>
<feature type="coiled-coil region" evidence="3">
    <location>
        <begin position="62"/>
        <end position="122"/>
    </location>
</feature>
<keyword evidence="3" id="KW-0175">Coiled coil</keyword>
<keyword evidence="6" id="KW-1185">Reference proteome</keyword>
<evidence type="ECO:0000313" key="6">
    <source>
        <dbReference type="Proteomes" id="UP000064967"/>
    </source>
</evidence>
<dbReference type="SUPFAM" id="SSF111384">
    <property type="entry name" value="OmpH-like"/>
    <property type="match status" value="1"/>
</dbReference>
<dbReference type="GO" id="GO:0051082">
    <property type="term" value="F:unfolded protein binding"/>
    <property type="evidence" value="ECO:0007669"/>
    <property type="project" value="InterPro"/>
</dbReference>
<dbReference type="Proteomes" id="UP000064967">
    <property type="component" value="Chromosome"/>
</dbReference>
<protein>
    <submittedName>
        <fullName evidence="5">Outer membrane protein H</fullName>
    </submittedName>
</protein>
<name>A0A0K1QF07_9BACT</name>
<dbReference type="EMBL" id="CP012333">
    <property type="protein sequence ID" value="AKV04232.1"/>
    <property type="molecule type" value="Genomic_DNA"/>
</dbReference>
<feature type="signal peptide" evidence="4">
    <location>
        <begin position="1"/>
        <end position="28"/>
    </location>
</feature>
<evidence type="ECO:0000256" key="3">
    <source>
        <dbReference type="SAM" id="Coils"/>
    </source>
</evidence>
<dbReference type="OrthoDB" id="5432254at2"/>
<dbReference type="InterPro" id="IPR024930">
    <property type="entry name" value="Skp_dom_sf"/>
</dbReference>
<dbReference type="GO" id="GO:0005829">
    <property type="term" value="C:cytosol"/>
    <property type="evidence" value="ECO:0007669"/>
    <property type="project" value="TreeGrafter"/>
</dbReference>
<gene>
    <name evidence="5" type="ORF">AKJ09_10895</name>
</gene>
<dbReference type="Gene3D" id="3.30.910.20">
    <property type="entry name" value="Skp domain"/>
    <property type="match status" value="1"/>
</dbReference>
<dbReference type="GO" id="GO:0050821">
    <property type="term" value="P:protein stabilization"/>
    <property type="evidence" value="ECO:0007669"/>
    <property type="project" value="TreeGrafter"/>
</dbReference>
<dbReference type="KEGG" id="llu:AKJ09_10895"/>
<accession>A0A0K1QF07</accession>
<dbReference type="SMART" id="SM00935">
    <property type="entry name" value="OmpH"/>
    <property type="match status" value="1"/>
</dbReference>
<feature type="chain" id="PRO_5005467105" evidence="4">
    <location>
        <begin position="29"/>
        <end position="184"/>
    </location>
</feature>
<dbReference type="Pfam" id="PF03938">
    <property type="entry name" value="OmpH"/>
    <property type="match status" value="1"/>
</dbReference>
<dbReference type="STRING" id="1391654.AKJ09_10895"/>
<dbReference type="InterPro" id="IPR005632">
    <property type="entry name" value="Chaperone_Skp"/>
</dbReference>
<reference evidence="5 6" key="1">
    <citation type="submission" date="2015-08" db="EMBL/GenBank/DDBJ databases">
        <authorList>
            <person name="Babu N.S."/>
            <person name="Beckwith C.J."/>
            <person name="Beseler K.G."/>
            <person name="Brison A."/>
            <person name="Carone J.V."/>
            <person name="Caskin T.P."/>
            <person name="Diamond M."/>
            <person name="Durham M.E."/>
            <person name="Foxe J.M."/>
            <person name="Go M."/>
            <person name="Henderson B.A."/>
            <person name="Jones I.B."/>
            <person name="McGettigan J.A."/>
            <person name="Micheletti S.J."/>
            <person name="Nasrallah M.E."/>
            <person name="Ortiz D."/>
            <person name="Piller C.R."/>
            <person name="Privatt S.R."/>
            <person name="Schneider S.L."/>
            <person name="Sharp S."/>
            <person name="Smith T.C."/>
            <person name="Stanton J.D."/>
            <person name="Ullery H.E."/>
            <person name="Wilson R.J."/>
            <person name="Serrano M.G."/>
            <person name="Buck G."/>
            <person name="Lee V."/>
            <person name="Wang Y."/>
            <person name="Carvalho R."/>
            <person name="Voegtly L."/>
            <person name="Shi R."/>
            <person name="Duckworth R."/>
            <person name="Johnson A."/>
            <person name="Loviza R."/>
            <person name="Walstead R."/>
            <person name="Shah Z."/>
            <person name="Kiflezghi M."/>
            <person name="Wade K."/>
            <person name="Ball S.L."/>
            <person name="Bradley K.W."/>
            <person name="Asai D.J."/>
            <person name="Bowman C.A."/>
            <person name="Russell D.A."/>
            <person name="Pope W.H."/>
            <person name="Jacobs-Sera D."/>
            <person name="Hendrix R.W."/>
            <person name="Hatfull G.F."/>
        </authorList>
    </citation>
    <scope>NUCLEOTIDE SEQUENCE [LARGE SCALE GENOMIC DNA]</scope>
    <source>
        <strain evidence="5 6">DSM 27648</strain>
    </source>
</reference>
<sequence length="184" mass="20534">MTRLRTLSTLLASAFAVALFFLSGEAAAQMKVAVIDVQRAVASTEDGLRAQATLKKLFDSRQQELNKKQTDLQRQREDIDKQSKVLSKEALQKRADEWQKQMMELQAVFVEYNKELEKKQKELTDPVIEKVMAIIKRLATSENIDLVVDKATVAYARGDLDLTDRCVQMYNSGGGGGAAPAPKK</sequence>
<dbReference type="PANTHER" id="PTHR35089:SF1">
    <property type="entry name" value="CHAPERONE PROTEIN SKP"/>
    <property type="match status" value="1"/>
</dbReference>
<evidence type="ECO:0000256" key="2">
    <source>
        <dbReference type="ARBA" id="ARBA00022729"/>
    </source>
</evidence>
<dbReference type="RefSeq" id="WP_146654874.1">
    <property type="nucleotide sequence ID" value="NZ_CP012333.1"/>
</dbReference>
<evidence type="ECO:0000313" key="5">
    <source>
        <dbReference type="EMBL" id="AKV04232.1"/>
    </source>
</evidence>
<proteinExistence type="inferred from homology"/>
<comment type="similarity">
    <text evidence="1">Belongs to the Skp family.</text>
</comment>
<evidence type="ECO:0000256" key="4">
    <source>
        <dbReference type="SAM" id="SignalP"/>
    </source>
</evidence>
<organism evidence="5 6">
    <name type="scientific">Labilithrix luteola</name>
    <dbReference type="NCBI Taxonomy" id="1391654"/>
    <lineage>
        <taxon>Bacteria</taxon>
        <taxon>Pseudomonadati</taxon>
        <taxon>Myxococcota</taxon>
        <taxon>Polyangia</taxon>
        <taxon>Polyangiales</taxon>
        <taxon>Labilitrichaceae</taxon>
        <taxon>Labilithrix</taxon>
    </lineage>
</organism>
<evidence type="ECO:0000256" key="1">
    <source>
        <dbReference type="ARBA" id="ARBA00009091"/>
    </source>
</evidence>
<dbReference type="AlphaFoldDB" id="A0A0K1QF07"/>
<dbReference type="PANTHER" id="PTHR35089">
    <property type="entry name" value="CHAPERONE PROTEIN SKP"/>
    <property type="match status" value="1"/>
</dbReference>